<dbReference type="Pfam" id="PF00076">
    <property type="entry name" value="RRM_1"/>
    <property type="match status" value="1"/>
</dbReference>
<dbReference type="Proteomes" id="UP000187455">
    <property type="component" value="Unassembled WGS sequence"/>
</dbReference>
<sequence>MQEEITTIFVVGFPDTITEREFINMFTFAPGFEAATLKIPAPEENEPTDKESQTGSSTKKQIIGFAKFRSQIEALEARDILSGKKIDNDLNCVIKAEMAKKNLHLSSTSRKNSLIGSFGMEFSNSFPFASAAHNVPGYRLSLNSGFGSGFGFSNGGGGLVSSQQFGMSRRFDLSNEQVGIHQGPGRPFRPARDTYIPAGQIASGGNSRGGSDSMRNTTGSPAEGSHGNMSGEENEDSENMHSDMYYGGQQYGYDLAKTQSERRFSYDLPKINRFGLDGFVPGAEYAPDSSIYRRRINSLTLGGSNYLNSAIMQPSASNPISANTSSSKNFANAAPGLEKIAKTRSSNHNDQNPPCNTLYVGNLPIGTMEEELRSIFELVDGYKRLCFRTKANSGPMCFVEFSSVEHASAALLEMDGRMVSTSITSGIRLSYSKNPLGVKPTQSATTTGLKSSANAFYSSAFMEKRNSITAENSSSLDQQKTEKTEDDGIDSKLDQGPSKSVTPADEEKKAGDKNEGTPELPPNHERQDTLVSKPNEMIDAVKGFDLTNKYNLLAKVPGDKFDQKSFDGDSGAGEPDELTAQSQNMGRNSSTKLVPTSN</sequence>
<keyword evidence="1 2" id="KW-0694">RNA-binding</keyword>
<feature type="compositionally biased region" description="Polar residues" evidence="3">
    <location>
        <begin position="579"/>
        <end position="598"/>
    </location>
</feature>
<dbReference type="Gene3D" id="3.30.70.330">
    <property type="match status" value="2"/>
</dbReference>
<dbReference type="STRING" id="133383.A0A1R0H6P9"/>
<feature type="region of interest" description="Disordered" evidence="3">
    <location>
        <begin position="178"/>
        <end position="245"/>
    </location>
</feature>
<keyword evidence="6" id="KW-1185">Reference proteome</keyword>
<dbReference type="PANTHER" id="PTHR10501">
    <property type="entry name" value="U1 SMALL NUCLEAR RIBONUCLEOPROTEIN A/U2 SMALL NUCLEAR RIBONUCLEOPROTEIN B"/>
    <property type="match status" value="1"/>
</dbReference>
<evidence type="ECO:0000256" key="2">
    <source>
        <dbReference type="PROSITE-ProRule" id="PRU00176"/>
    </source>
</evidence>
<feature type="domain" description="RRM" evidence="4">
    <location>
        <begin position="6"/>
        <end position="101"/>
    </location>
</feature>
<evidence type="ECO:0000313" key="5">
    <source>
        <dbReference type="EMBL" id="OLY84892.1"/>
    </source>
</evidence>
<dbReference type="InterPro" id="IPR035979">
    <property type="entry name" value="RBD_domain_sf"/>
</dbReference>
<organism evidence="5 6">
    <name type="scientific">Smittium mucronatum</name>
    <dbReference type="NCBI Taxonomy" id="133383"/>
    <lineage>
        <taxon>Eukaryota</taxon>
        <taxon>Fungi</taxon>
        <taxon>Fungi incertae sedis</taxon>
        <taxon>Zoopagomycota</taxon>
        <taxon>Kickxellomycotina</taxon>
        <taxon>Harpellomycetes</taxon>
        <taxon>Harpellales</taxon>
        <taxon>Legeriomycetaceae</taxon>
        <taxon>Smittium</taxon>
    </lineage>
</organism>
<feature type="compositionally biased region" description="Polar residues" evidence="3">
    <location>
        <begin position="468"/>
        <end position="478"/>
    </location>
</feature>
<dbReference type="InterPro" id="IPR012677">
    <property type="entry name" value="Nucleotide-bd_a/b_plait_sf"/>
</dbReference>
<comment type="caution">
    <text evidence="5">The sequence shown here is derived from an EMBL/GenBank/DDBJ whole genome shotgun (WGS) entry which is preliminary data.</text>
</comment>
<feature type="region of interest" description="Disordered" evidence="3">
    <location>
        <begin position="39"/>
        <end position="58"/>
    </location>
</feature>
<dbReference type="OrthoDB" id="431169at2759"/>
<feature type="compositionally biased region" description="Basic and acidic residues" evidence="3">
    <location>
        <begin position="557"/>
        <end position="567"/>
    </location>
</feature>
<evidence type="ECO:0000256" key="1">
    <source>
        <dbReference type="ARBA" id="ARBA00022884"/>
    </source>
</evidence>
<evidence type="ECO:0000256" key="3">
    <source>
        <dbReference type="SAM" id="MobiDB-lite"/>
    </source>
</evidence>
<protein>
    <submittedName>
        <fullName evidence="5">Cell wall integrity protein scw1</fullName>
    </submittedName>
</protein>
<dbReference type="SUPFAM" id="SSF54928">
    <property type="entry name" value="RNA-binding domain, RBD"/>
    <property type="match status" value="2"/>
</dbReference>
<dbReference type="EMBL" id="LSSL01000317">
    <property type="protein sequence ID" value="OLY84892.1"/>
    <property type="molecule type" value="Genomic_DNA"/>
</dbReference>
<name>A0A1R0H6P9_9FUNG</name>
<evidence type="ECO:0000259" key="4">
    <source>
        <dbReference type="PROSITE" id="PS50102"/>
    </source>
</evidence>
<dbReference type="InterPro" id="IPR000504">
    <property type="entry name" value="RRM_dom"/>
</dbReference>
<accession>A0A1R0H6P9</accession>
<gene>
    <name evidence="5" type="ORF">AYI68_g937</name>
</gene>
<dbReference type="AlphaFoldDB" id="A0A1R0H6P9"/>
<evidence type="ECO:0000313" key="6">
    <source>
        <dbReference type="Proteomes" id="UP000187455"/>
    </source>
</evidence>
<dbReference type="SMART" id="SM00360">
    <property type="entry name" value="RRM"/>
    <property type="match status" value="2"/>
</dbReference>
<feature type="region of interest" description="Disordered" evidence="3">
    <location>
        <begin position="468"/>
        <end position="534"/>
    </location>
</feature>
<feature type="domain" description="RRM" evidence="4">
    <location>
        <begin position="356"/>
        <end position="434"/>
    </location>
</feature>
<proteinExistence type="predicted"/>
<feature type="region of interest" description="Disordered" evidence="3">
    <location>
        <begin position="554"/>
        <end position="598"/>
    </location>
</feature>
<reference evidence="5 6" key="1">
    <citation type="journal article" date="2016" name="Mol. Biol. Evol.">
        <title>Genome-Wide Survey of Gut Fungi (Harpellales) Reveals the First Horizontally Transferred Ubiquitin Gene from a Mosquito Host.</title>
        <authorList>
            <person name="Wang Y."/>
            <person name="White M.M."/>
            <person name="Kvist S."/>
            <person name="Moncalvo J.M."/>
        </authorList>
    </citation>
    <scope>NUCLEOTIDE SEQUENCE [LARGE SCALE GENOMIC DNA]</scope>
    <source>
        <strain evidence="5 6">ALG-7-W6</strain>
    </source>
</reference>
<feature type="compositionally biased region" description="Basic and acidic residues" evidence="3">
    <location>
        <begin position="505"/>
        <end position="528"/>
    </location>
</feature>
<dbReference type="GO" id="GO:0003723">
    <property type="term" value="F:RNA binding"/>
    <property type="evidence" value="ECO:0007669"/>
    <property type="project" value="UniProtKB-UniRule"/>
</dbReference>
<feature type="compositionally biased region" description="Polar residues" evidence="3">
    <location>
        <begin position="203"/>
        <end position="220"/>
    </location>
</feature>
<dbReference type="PROSITE" id="PS50102">
    <property type="entry name" value="RRM"/>
    <property type="match status" value="2"/>
</dbReference>